<dbReference type="AlphaFoldDB" id="A0A835HTQ8"/>
<keyword evidence="12" id="KW-1185">Reference proteome</keyword>
<dbReference type="Proteomes" id="UP000631114">
    <property type="component" value="Unassembled WGS sequence"/>
</dbReference>
<dbReference type="FunFam" id="1.10.10.60:FF:000077">
    <property type="entry name" value="MYB transcription factor"/>
    <property type="match status" value="1"/>
</dbReference>
<dbReference type="CDD" id="cd00167">
    <property type="entry name" value="SANT"/>
    <property type="match status" value="2"/>
</dbReference>
<keyword evidence="4" id="KW-0238">DNA-binding</keyword>
<organism evidence="11 12">
    <name type="scientific">Coptis chinensis</name>
    <dbReference type="NCBI Taxonomy" id="261450"/>
    <lineage>
        <taxon>Eukaryota</taxon>
        <taxon>Viridiplantae</taxon>
        <taxon>Streptophyta</taxon>
        <taxon>Embryophyta</taxon>
        <taxon>Tracheophyta</taxon>
        <taxon>Spermatophyta</taxon>
        <taxon>Magnoliopsida</taxon>
        <taxon>Ranunculales</taxon>
        <taxon>Ranunculaceae</taxon>
        <taxon>Coptidoideae</taxon>
        <taxon>Coptis</taxon>
    </lineage>
</organism>
<dbReference type="GO" id="GO:0045893">
    <property type="term" value="P:positive regulation of DNA-templated transcription"/>
    <property type="evidence" value="ECO:0007669"/>
    <property type="project" value="UniProtKB-ARBA"/>
</dbReference>
<evidence type="ECO:0000256" key="6">
    <source>
        <dbReference type="ARBA" id="ARBA00023163"/>
    </source>
</evidence>
<evidence type="ECO:0000313" key="12">
    <source>
        <dbReference type="Proteomes" id="UP000631114"/>
    </source>
</evidence>
<protein>
    <submittedName>
        <fullName evidence="11">Uncharacterized protein</fullName>
    </submittedName>
</protein>
<dbReference type="Pfam" id="PF00249">
    <property type="entry name" value="Myb_DNA-binding"/>
    <property type="match status" value="2"/>
</dbReference>
<dbReference type="GO" id="GO:0003677">
    <property type="term" value="F:DNA binding"/>
    <property type="evidence" value="ECO:0007669"/>
    <property type="project" value="UniProtKB-KW"/>
</dbReference>
<dbReference type="PANTHER" id="PTHR47997:SF11">
    <property type="entry name" value="TRANSCRIPTION FACTOR LAF1"/>
    <property type="match status" value="1"/>
</dbReference>
<feature type="domain" description="Myb-like" evidence="9">
    <location>
        <begin position="12"/>
        <end position="64"/>
    </location>
</feature>
<sequence>MSMGCKSCDNTKPMYRKGLWSPEEDEKLRNFIFRYGHGCWSTLPSRAGLQRNGKSCRLRWINYLRPGLKRGIFTTQEDEIILALHRSLGNKWSQIAQQLPGRTDNEIKNYWHSYLKKKVVKAEGMQAHSNIVNSPKTTEPTSMTSKEPNDELSSFESFQHEINTSASMLSSFPKILFSEWLSTNHVEHPKSHSINSNMVHMENSPSNLSVVNECKRDYSQADEPFLDDLHHELLTNGATFARFGLVDYVPMGEMFGDLNMYHDFIYQ</sequence>
<dbReference type="InterPro" id="IPR051953">
    <property type="entry name" value="Plant_SW-associated_TFs"/>
</dbReference>
<evidence type="ECO:0000256" key="5">
    <source>
        <dbReference type="ARBA" id="ARBA00023159"/>
    </source>
</evidence>
<feature type="domain" description="HTH myb-type" evidence="10">
    <location>
        <begin position="12"/>
        <end position="64"/>
    </location>
</feature>
<dbReference type="InterPro" id="IPR009057">
    <property type="entry name" value="Homeodomain-like_sf"/>
</dbReference>
<evidence type="ECO:0000256" key="1">
    <source>
        <dbReference type="ARBA" id="ARBA00004123"/>
    </source>
</evidence>
<dbReference type="Gene3D" id="1.10.10.60">
    <property type="entry name" value="Homeodomain-like"/>
    <property type="match status" value="2"/>
</dbReference>
<dbReference type="SMART" id="SM00717">
    <property type="entry name" value="SANT"/>
    <property type="match status" value="2"/>
</dbReference>
<comment type="subcellular location">
    <subcellularLocation>
        <location evidence="1">Nucleus</location>
    </subcellularLocation>
</comment>
<evidence type="ECO:0000256" key="8">
    <source>
        <dbReference type="SAM" id="MobiDB-lite"/>
    </source>
</evidence>
<evidence type="ECO:0000256" key="7">
    <source>
        <dbReference type="ARBA" id="ARBA00023242"/>
    </source>
</evidence>
<dbReference type="InterPro" id="IPR017930">
    <property type="entry name" value="Myb_dom"/>
</dbReference>
<evidence type="ECO:0000313" key="11">
    <source>
        <dbReference type="EMBL" id="KAF9605790.1"/>
    </source>
</evidence>
<keyword evidence="5" id="KW-0010">Activator</keyword>
<proteinExistence type="predicted"/>
<dbReference type="SUPFAM" id="SSF46689">
    <property type="entry name" value="Homeodomain-like"/>
    <property type="match status" value="1"/>
</dbReference>
<evidence type="ECO:0000259" key="10">
    <source>
        <dbReference type="PROSITE" id="PS51294"/>
    </source>
</evidence>
<keyword evidence="7" id="KW-0539">Nucleus</keyword>
<feature type="domain" description="HTH myb-type" evidence="10">
    <location>
        <begin position="65"/>
        <end position="119"/>
    </location>
</feature>
<feature type="region of interest" description="Disordered" evidence="8">
    <location>
        <begin position="131"/>
        <end position="153"/>
    </location>
</feature>
<accession>A0A835HTQ8</accession>
<keyword evidence="6" id="KW-0804">Transcription</keyword>
<dbReference type="PANTHER" id="PTHR47997">
    <property type="entry name" value="MYB DOMAIN PROTEIN 55"/>
    <property type="match status" value="1"/>
</dbReference>
<gene>
    <name evidence="11" type="ORF">IFM89_018517</name>
</gene>
<evidence type="ECO:0000259" key="9">
    <source>
        <dbReference type="PROSITE" id="PS50090"/>
    </source>
</evidence>
<dbReference type="FunFam" id="1.10.10.60:FF:000371">
    <property type="entry name" value="MYB transcription factor"/>
    <property type="match status" value="1"/>
</dbReference>
<dbReference type="GO" id="GO:0005634">
    <property type="term" value="C:nucleus"/>
    <property type="evidence" value="ECO:0007669"/>
    <property type="project" value="UniProtKB-SubCell"/>
</dbReference>
<evidence type="ECO:0000256" key="4">
    <source>
        <dbReference type="ARBA" id="ARBA00023125"/>
    </source>
</evidence>
<dbReference type="OrthoDB" id="2143914at2759"/>
<name>A0A835HTQ8_9MAGN</name>
<dbReference type="PROSITE" id="PS51294">
    <property type="entry name" value="HTH_MYB"/>
    <property type="match status" value="2"/>
</dbReference>
<dbReference type="PROSITE" id="PS50090">
    <property type="entry name" value="MYB_LIKE"/>
    <property type="match status" value="2"/>
</dbReference>
<dbReference type="InterPro" id="IPR001005">
    <property type="entry name" value="SANT/Myb"/>
</dbReference>
<evidence type="ECO:0000256" key="3">
    <source>
        <dbReference type="ARBA" id="ARBA00023015"/>
    </source>
</evidence>
<dbReference type="EMBL" id="JADFTS010000005">
    <property type="protein sequence ID" value="KAF9605790.1"/>
    <property type="molecule type" value="Genomic_DNA"/>
</dbReference>
<keyword evidence="3" id="KW-0805">Transcription regulation</keyword>
<evidence type="ECO:0000256" key="2">
    <source>
        <dbReference type="ARBA" id="ARBA00022737"/>
    </source>
</evidence>
<reference evidence="11 12" key="1">
    <citation type="submission" date="2020-10" db="EMBL/GenBank/DDBJ databases">
        <title>The Coptis chinensis genome and diversification of protoberbering-type alkaloids.</title>
        <authorList>
            <person name="Wang B."/>
            <person name="Shu S."/>
            <person name="Song C."/>
            <person name="Liu Y."/>
        </authorList>
    </citation>
    <scope>NUCLEOTIDE SEQUENCE [LARGE SCALE GENOMIC DNA]</scope>
    <source>
        <strain evidence="11">HL-2020</strain>
        <tissue evidence="11">Leaf</tissue>
    </source>
</reference>
<keyword evidence="2" id="KW-0677">Repeat</keyword>
<feature type="domain" description="Myb-like" evidence="9">
    <location>
        <begin position="65"/>
        <end position="115"/>
    </location>
</feature>
<comment type="caution">
    <text evidence="11">The sequence shown here is derived from an EMBL/GenBank/DDBJ whole genome shotgun (WGS) entry which is preliminary data.</text>
</comment>